<dbReference type="AlphaFoldDB" id="A0A5B7CFY7"/>
<dbReference type="EMBL" id="VSRR010000031">
    <property type="protein sequence ID" value="MPC08469.1"/>
    <property type="molecule type" value="Genomic_DNA"/>
</dbReference>
<keyword evidence="2" id="KW-0812">Transmembrane</keyword>
<comment type="caution">
    <text evidence="3">The sequence shown here is derived from an EMBL/GenBank/DDBJ whole genome shotgun (WGS) entry which is preliminary data.</text>
</comment>
<proteinExistence type="predicted"/>
<evidence type="ECO:0000256" key="2">
    <source>
        <dbReference type="SAM" id="Phobius"/>
    </source>
</evidence>
<feature type="transmembrane region" description="Helical" evidence="2">
    <location>
        <begin position="22"/>
        <end position="41"/>
    </location>
</feature>
<keyword evidence="4" id="KW-1185">Reference proteome</keyword>
<evidence type="ECO:0000313" key="4">
    <source>
        <dbReference type="Proteomes" id="UP000324222"/>
    </source>
</evidence>
<sequence length="109" mass="12099">MCDDYSHSCKPIWPFVTKVMRMGPAFTIWPSFLPIIISWLINSSGEIGRSEGPADARTPEGAWKEEGEGELKESQGAKGKCRPNLGQQNYQAVIPVCRVIAKAYRISLT</sequence>
<reference evidence="3 4" key="1">
    <citation type="submission" date="2019-05" db="EMBL/GenBank/DDBJ databases">
        <title>Another draft genome of Portunus trituberculatus and its Hox gene families provides insights of decapod evolution.</title>
        <authorList>
            <person name="Jeong J.-H."/>
            <person name="Song I."/>
            <person name="Kim S."/>
            <person name="Choi T."/>
            <person name="Kim D."/>
            <person name="Ryu S."/>
            <person name="Kim W."/>
        </authorList>
    </citation>
    <scope>NUCLEOTIDE SEQUENCE [LARGE SCALE GENOMIC DNA]</scope>
    <source>
        <tissue evidence="3">Muscle</tissue>
    </source>
</reference>
<name>A0A5B7CFY7_PORTR</name>
<dbReference type="Proteomes" id="UP000324222">
    <property type="component" value="Unassembled WGS sequence"/>
</dbReference>
<keyword evidence="2" id="KW-0472">Membrane</keyword>
<accession>A0A5B7CFY7</accession>
<evidence type="ECO:0000313" key="3">
    <source>
        <dbReference type="EMBL" id="MPC08469.1"/>
    </source>
</evidence>
<evidence type="ECO:0000256" key="1">
    <source>
        <dbReference type="SAM" id="MobiDB-lite"/>
    </source>
</evidence>
<gene>
    <name evidence="3" type="ORF">E2C01_001056</name>
</gene>
<organism evidence="3 4">
    <name type="scientific">Portunus trituberculatus</name>
    <name type="common">Swimming crab</name>
    <name type="synonym">Neptunus trituberculatus</name>
    <dbReference type="NCBI Taxonomy" id="210409"/>
    <lineage>
        <taxon>Eukaryota</taxon>
        <taxon>Metazoa</taxon>
        <taxon>Ecdysozoa</taxon>
        <taxon>Arthropoda</taxon>
        <taxon>Crustacea</taxon>
        <taxon>Multicrustacea</taxon>
        <taxon>Malacostraca</taxon>
        <taxon>Eumalacostraca</taxon>
        <taxon>Eucarida</taxon>
        <taxon>Decapoda</taxon>
        <taxon>Pleocyemata</taxon>
        <taxon>Brachyura</taxon>
        <taxon>Eubrachyura</taxon>
        <taxon>Portunoidea</taxon>
        <taxon>Portunidae</taxon>
        <taxon>Portuninae</taxon>
        <taxon>Portunus</taxon>
    </lineage>
</organism>
<protein>
    <submittedName>
        <fullName evidence="3">Uncharacterized protein</fullName>
    </submittedName>
</protein>
<feature type="compositionally biased region" description="Basic and acidic residues" evidence="1">
    <location>
        <begin position="48"/>
        <end position="75"/>
    </location>
</feature>
<keyword evidence="2" id="KW-1133">Transmembrane helix</keyword>
<feature type="region of interest" description="Disordered" evidence="1">
    <location>
        <begin position="48"/>
        <end position="84"/>
    </location>
</feature>